<dbReference type="Proteomes" id="UP000652761">
    <property type="component" value="Unassembled WGS sequence"/>
</dbReference>
<protein>
    <submittedName>
        <fullName evidence="1">Uncharacterized protein</fullName>
    </submittedName>
</protein>
<proteinExistence type="predicted"/>
<comment type="caution">
    <text evidence="1">The sequence shown here is derived from an EMBL/GenBank/DDBJ whole genome shotgun (WGS) entry which is preliminary data.</text>
</comment>
<dbReference type="EMBL" id="NMUH01005583">
    <property type="protein sequence ID" value="MQM13154.1"/>
    <property type="molecule type" value="Genomic_DNA"/>
</dbReference>
<reference evidence="1" key="1">
    <citation type="submission" date="2017-07" db="EMBL/GenBank/DDBJ databases">
        <title>Taro Niue Genome Assembly and Annotation.</title>
        <authorList>
            <person name="Atibalentja N."/>
            <person name="Keating K."/>
            <person name="Fields C.J."/>
        </authorList>
    </citation>
    <scope>NUCLEOTIDE SEQUENCE</scope>
    <source>
        <strain evidence="1">Niue_2</strain>
        <tissue evidence="1">Leaf</tissue>
    </source>
</reference>
<accession>A0A843X5N3</accession>
<keyword evidence="2" id="KW-1185">Reference proteome</keyword>
<organism evidence="1 2">
    <name type="scientific">Colocasia esculenta</name>
    <name type="common">Wild taro</name>
    <name type="synonym">Arum esculentum</name>
    <dbReference type="NCBI Taxonomy" id="4460"/>
    <lineage>
        <taxon>Eukaryota</taxon>
        <taxon>Viridiplantae</taxon>
        <taxon>Streptophyta</taxon>
        <taxon>Embryophyta</taxon>
        <taxon>Tracheophyta</taxon>
        <taxon>Spermatophyta</taxon>
        <taxon>Magnoliopsida</taxon>
        <taxon>Liliopsida</taxon>
        <taxon>Araceae</taxon>
        <taxon>Aroideae</taxon>
        <taxon>Colocasieae</taxon>
        <taxon>Colocasia</taxon>
    </lineage>
</organism>
<gene>
    <name evidence="1" type="ORF">Taro_046077</name>
</gene>
<dbReference type="AlphaFoldDB" id="A0A843X5N3"/>
<sequence length="70" mass="7787">MRSQREPATMLSEAVPITERKNIRVLLKGCAIGVLVHMLRGGISASEPIPNYGHISDSDTQVESYVRFFL</sequence>
<name>A0A843X5N3_COLES</name>
<evidence type="ECO:0000313" key="1">
    <source>
        <dbReference type="EMBL" id="MQM13154.1"/>
    </source>
</evidence>
<evidence type="ECO:0000313" key="2">
    <source>
        <dbReference type="Proteomes" id="UP000652761"/>
    </source>
</evidence>